<feature type="compositionally biased region" description="Basic and acidic residues" evidence="1">
    <location>
        <begin position="11"/>
        <end position="22"/>
    </location>
</feature>
<evidence type="ECO:0000313" key="3">
    <source>
        <dbReference type="Proteomes" id="UP000233551"/>
    </source>
</evidence>
<dbReference type="EMBL" id="PGOL01002716">
    <property type="protein sequence ID" value="PKI45462.1"/>
    <property type="molecule type" value="Genomic_DNA"/>
</dbReference>
<keyword evidence="3" id="KW-1185">Reference proteome</keyword>
<protein>
    <submittedName>
        <fullName evidence="2">Uncharacterized protein</fullName>
    </submittedName>
</protein>
<organism evidence="2 3">
    <name type="scientific">Punica granatum</name>
    <name type="common">Pomegranate</name>
    <dbReference type="NCBI Taxonomy" id="22663"/>
    <lineage>
        <taxon>Eukaryota</taxon>
        <taxon>Viridiplantae</taxon>
        <taxon>Streptophyta</taxon>
        <taxon>Embryophyta</taxon>
        <taxon>Tracheophyta</taxon>
        <taxon>Spermatophyta</taxon>
        <taxon>Magnoliopsida</taxon>
        <taxon>eudicotyledons</taxon>
        <taxon>Gunneridae</taxon>
        <taxon>Pentapetalae</taxon>
        <taxon>rosids</taxon>
        <taxon>malvids</taxon>
        <taxon>Myrtales</taxon>
        <taxon>Lythraceae</taxon>
        <taxon>Punica</taxon>
    </lineage>
</organism>
<proteinExistence type="predicted"/>
<dbReference type="Proteomes" id="UP000233551">
    <property type="component" value="Unassembled WGS sequence"/>
</dbReference>
<evidence type="ECO:0000256" key="1">
    <source>
        <dbReference type="SAM" id="MobiDB-lite"/>
    </source>
</evidence>
<gene>
    <name evidence="2" type="ORF">CRG98_034117</name>
</gene>
<feature type="region of interest" description="Disordered" evidence="1">
    <location>
        <begin position="1"/>
        <end position="91"/>
    </location>
</feature>
<comment type="caution">
    <text evidence="2">The sequence shown here is derived from an EMBL/GenBank/DDBJ whole genome shotgun (WGS) entry which is preliminary data.</text>
</comment>
<dbReference type="AlphaFoldDB" id="A0A2I0IN77"/>
<accession>A0A2I0IN77</accession>
<evidence type="ECO:0000313" key="2">
    <source>
        <dbReference type="EMBL" id="PKI45462.1"/>
    </source>
</evidence>
<feature type="compositionally biased region" description="Polar residues" evidence="1">
    <location>
        <begin position="41"/>
        <end position="53"/>
    </location>
</feature>
<sequence length="91" mass="9665">MAYSTSLIFSNKDHRPPAHDSARLLAQPGSSGSSADRGSRLQSTEGSRLQSTEGGAAESHHKQLVPVIQEARSSGNEFSTGRPAAPTRPFF</sequence>
<reference evidence="2 3" key="1">
    <citation type="submission" date="2017-11" db="EMBL/GenBank/DDBJ databases">
        <title>De-novo sequencing of pomegranate (Punica granatum L.) genome.</title>
        <authorList>
            <person name="Akparov Z."/>
            <person name="Amiraslanov A."/>
            <person name="Hajiyeva S."/>
            <person name="Abbasov M."/>
            <person name="Kaur K."/>
            <person name="Hamwieh A."/>
            <person name="Solovyev V."/>
            <person name="Salamov A."/>
            <person name="Braich B."/>
            <person name="Kosarev P."/>
            <person name="Mahmoud A."/>
            <person name="Hajiyev E."/>
            <person name="Babayeva S."/>
            <person name="Izzatullayeva V."/>
            <person name="Mammadov A."/>
            <person name="Mammadov A."/>
            <person name="Sharifova S."/>
            <person name="Ojaghi J."/>
            <person name="Eynullazada K."/>
            <person name="Bayramov B."/>
            <person name="Abdulazimova A."/>
            <person name="Shahmuradov I."/>
        </authorList>
    </citation>
    <scope>NUCLEOTIDE SEQUENCE [LARGE SCALE GENOMIC DNA]</scope>
    <source>
        <strain evidence="3">cv. AG2017</strain>
        <tissue evidence="2">Leaf</tissue>
    </source>
</reference>
<name>A0A2I0IN77_PUNGR</name>